<name>A0A235BY97_UNCW3</name>
<proteinExistence type="predicted"/>
<organism evidence="1 2">
    <name type="scientific">candidate division WOR-3 bacterium JGI_Cruoil_03_44_89</name>
    <dbReference type="NCBI Taxonomy" id="1973748"/>
    <lineage>
        <taxon>Bacteria</taxon>
        <taxon>Bacteria division WOR-3</taxon>
    </lineage>
</organism>
<sequence>MKISEFTPDKIESLPVDIQKLVWRTLFYKSQITMYEREYRTRKDDKTFEKLGKYREVFKNMREIINKKCKSKGLENIIIVD</sequence>
<dbReference type="Proteomes" id="UP000215215">
    <property type="component" value="Unassembled WGS sequence"/>
</dbReference>
<gene>
    <name evidence="1" type="ORF">CH333_02640</name>
</gene>
<comment type="caution">
    <text evidence="1">The sequence shown here is derived from an EMBL/GenBank/DDBJ whole genome shotgun (WGS) entry which is preliminary data.</text>
</comment>
<reference evidence="1 2" key="1">
    <citation type="submission" date="2017-07" db="EMBL/GenBank/DDBJ databases">
        <title>Recovery of genomes from metagenomes via a dereplication, aggregation, and scoring strategy.</title>
        <authorList>
            <person name="Sieber C.M."/>
            <person name="Probst A.J."/>
            <person name="Sharrar A."/>
            <person name="Thomas B.C."/>
            <person name="Hess M."/>
            <person name="Tringe S.G."/>
            <person name="Banfield J.F."/>
        </authorList>
    </citation>
    <scope>NUCLEOTIDE SEQUENCE [LARGE SCALE GENOMIC DNA]</scope>
    <source>
        <strain evidence="1">JGI_Cruoil_03_44_89</strain>
    </source>
</reference>
<evidence type="ECO:0000313" key="1">
    <source>
        <dbReference type="EMBL" id="OYD16767.1"/>
    </source>
</evidence>
<dbReference type="EMBL" id="NOZQ01000051">
    <property type="protein sequence ID" value="OYD16767.1"/>
    <property type="molecule type" value="Genomic_DNA"/>
</dbReference>
<evidence type="ECO:0000313" key="2">
    <source>
        <dbReference type="Proteomes" id="UP000215215"/>
    </source>
</evidence>
<dbReference type="AlphaFoldDB" id="A0A235BY97"/>
<accession>A0A235BY97</accession>
<protein>
    <submittedName>
        <fullName evidence="1">Uncharacterized protein</fullName>
    </submittedName>
</protein>